<dbReference type="GO" id="GO:0055085">
    <property type="term" value="P:transmembrane transport"/>
    <property type="evidence" value="ECO:0007669"/>
    <property type="project" value="InterPro"/>
</dbReference>
<gene>
    <name evidence="8" type="ORF">BJ968_003182</name>
</gene>
<evidence type="ECO:0000313" key="9">
    <source>
        <dbReference type="Proteomes" id="UP000521922"/>
    </source>
</evidence>
<dbReference type="EMBL" id="JACCBB010000001">
    <property type="protein sequence ID" value="NYD23642.1"/>
    <property type="molecule type" value="Genomic_DNA"/>
</dbReference>
<feature type="transmembrane region" description="Helical" evidence="7">
    <location>
        <begin position="70"/>
        <end position="91"/>
    </location>
</feature>
<proteinExistence type="predicted"/>
<feature type="transmembrane region" description="Helical" evidence="7">
    <location>
        <begin position="389"/>
        <end position="416"/>
    </location>
</feature>
<dbReference type="PANTHER" id="PTHR42770:SF16">
    <property type="entry name" value="AMINO ACID PERMEASE"/>
    <property type="match status" value="1"/>
</dbReference>
<feature type="transmembrane region" description="Helical" evidence="7">
    <location>
        <begin position="103"/>
        <end position="129"/>
    </location>
</feature>
<evidence type="ECO:0000256" key="2">
    <source>
        <dbReference type="ARBA" id="ARBA00022475"/>
    </source>
</evidence>
<accession>A0A7Y9DN29</accession>
<dbReference type="Gene3D" id="1.20.1740.10">
    <property type="entry name" value="Amino acid/polyamine transporter I"/>
    <property type="match status" value="1"/>
</dbReference>
<dbReference type="PANTHER" id="PTHR42770">
    <property type="entry name" value="AMINO ACID TRANSPORTER-RELATED"/>
    <property type="match status" value="1"/>
</dbReference>
<evidence type="ECO:0000256" key="6">
    <source>
        <dbReference type="SAM" id="MobiDB-lite"/>
    </source>
</evidence>
<keyword evidence="5 7" id="KW-0472">Membrane</keyword>
<evidence type="ECO:0000256" key="1">
    <source>
        <dbReference type="ARBA" id="ARBA00004651"/>
    </source>
</evidence>
<evidence type="ECO:0000313" key="8">
    <source>
        <dbReference type="EMBL" id="NYD23642.1"/>
    </source>
</evidence>
<feature type="transmembrane region" description="Helical" evidence="7">
    <location>
        <begin position="258"/>
        <end position="278"/>
    </location>
</feature>
<evidence type="ECO:0000256" key="7">
    <source>
        <dbReference type="SAM" id="Phobius"/>
    </source>
</evidence>
<feature type="transmembrane region" description="Helical" evidence="7">
    <location>
        <begin position="149"/>
        <end position="170"/>
    </location>
</feature>
<dbReference type="GO" id="GO:0016020">
    <property type="term" value="C:membrane"/>
    <property type="evidence" value="ECO:0007669"/>
    <property type="project" value="UniProtKB-SubCell"/>
</dbReference>
<organism evidence="8 9">
    <name type="scientific">Kineococcus aurantiacus</name>
    <dbReference type="NCBI Taxonomy" id="37633"/>
    <lineage>
        <taxon>Bacteria</taxon>
        <taxon>Bacillati</taxon>
        <taxon>Actinomycetota</taxon>
        <taxon>Actinomycetes</taxon>
        <taxon>Kineosporiales</taxon>
        <taxon>Kineosporiaceae</taxon>
        <taxon>Kineococcus</taxon>
    </lineage>
</organism>
<evidence type="ECO:0000256" key="5">
    <source>
        <dbReference type="ARBA" id="ARBA00023136"/>
    </source>
</evidence>
<keyword evidence="3 7" id="KW-0812">Transmembrane</keyword>
<dbReference type="AlphaFoldDB" id="A0A7Y9DN29"/>
<dbReference type="Proteomes" id="UP000521922">
    <property type="component" value="Unassembled WGS sequence"/>
</dbReference>
<name>A0A7Y9DN29_9ACTN</name>
<comment type="subcellular location">
    <subcellularLocation>
        <location evidence="1">Cell membrane</location>
        <topology evidence="1">Multi-pass membrane protein</topology>
    </subcellularLocation>
</comment>
<keyword evidence="9" id="KW-1185">Reference proteome</keyword>
<dbReference type="InterPro" id="IPR002293">
    <property type="entry name" value="AA/rel_permease1"/>
</dbReference>
<keyword evidence="4 7" id="KW-1133">Transmembrane helix</keyword>
<comment type="caution">
    <text evidence="8">The sequence shown here is derived from an EMBL/GenBank/DDBJ whole genome shotgun (WGS) entry which is preliminary data.</text>
</comment>
<keyword evidence="2" id="KW-1003">Cell membrane</keyword>
<feature type="transmembrane region" description="Helical" evidence="7">
    <location>
        <begin position="425"/>
        <end position="445"/>
    </location>
</feature>
<feature type="transmembrane region" description="Helical" evidence="7">
    <location>
        <begin position="364"/>
        <end position="383"/>
    </location>
</feature>
<evidence type="ECO:0000256" key="4">
    <source>
        <dbReference type="ARBA" id="ARBA00022989"/>
    </source>
</evidence>
<protein>
    <submittedName>
        <fullName evidence="8">Amino acid transporter</fullName>
    </submittedName>
</protein>
<feature type="transmembrane region" description="Helical" evidence="7">
    <location>
        <begin position="457"/>
        <end position="480"/>
    </location>
</feature>
<dbReference type="InterPro" id="IPR050367">
    <property type="entry name" value="APC_superfamily"/>
</dbReference>
<evidence type="ECO:0000256" key="3">
    <source>
        <dbReference type="ARBA" id="ARBA00022692"/>
    </source>
</evidence>
<reference evidence="8 9" key="1">
    <citation type="submission" date="2020-07" db="EMBL/GenBank/DDBJ databases">
        <title>Sequencing the genomes of 1000 actinobacteria strains.</title>
        <authorList>
            <person name="Klenk H.-P."/>
        </authorList>
    </citation>
    <scope>NUCLEOTIDE SEQUENCE [LARGE SCALE GENOMIC DNA]</scope>
    <source>
        <strain evidence="8 9">DSM 7487</strain>
    </source>
</reference>
<dbReference type="Pfam" id="PF13520">
    <property type="entry name" value="AA_permease_2"/>
    <property type="match status" value="1"/>
</dbReference>
<feature type="transmembrane region" description="Helical" evidence="7">
    <location>
        <begin position="182"/>
        <end position="202"/>
    </location>
</feature>
<feature type="transmembrane region" description="Helical" evidence="7">
    <location>
        <begin position="222"/>
        <end position="238"/>
    </location>
</feature>
<feature type="region of interest" description="Disordered" evidence="6">
    <location>
        <begin position="1"/>
        <end position="30"/>
    </location>
</feature>
<sequence length="495" mass="50382">MQRRTHPLEAPVMDPATEPAVSAPPHPAPEDHLKTGALGATGITAMVVAAAAPLTVMAGIAPLAISVGGIGAPAGYLAAGVVLALFAVGFTTMTRLTGGAGAFYSYITLGLGRSAGAGAGLLAVVSYNALQIGVYGLLGTQFQAAGVRLLGLDLPWWLYAVAAVAVVWALGRRGIDVGARLLGVLLAAETAILAVLVVGVVARGGHDGLHLTTFSSSALSQPGMLGILGFCFAAFAGFESTALYRREARDPDRSVPRATYAAVVFLGVFYALVVWAVVQGVGDAGAVAAAGADPVGLFFTVIETYVGTWASHVMDVLVLTSVLASQIAFHNAVNRYAFTLAEDGLLPPALARAHPRFGSPARAGAAQSLLALLVVAVFALAGLDPYTQLVLLVNTPGAIGVLVLQAVTSVAVVVWLHRHGSVRPVVLRVAVVATVLLTAALVVLVENVALLTAAPTGTNVVLVAVVPVVFAVGALTARALRSRRPDLHARIGGNS</sequence>
<feature type="transmembrane region" description="Helical" evidence="7">
    <location>
        <begin position="43"/>
        <end position="64"/>
    </location>
</feature>
<dbReference type="PIRSF" id="PIRSF006060">
    <property type="entry name" value="AA_transporter"/>
    <property type="match status" value="1"/>
</dbReference>